<reference evidence="2 3" key="1">
    <citation type="journal article" date="2024" name="G3 (Bethesda)">
        <title>Genome assembly of Hibiscus sabdariffa L. provides insights into metabolisms of medicinal natural products.</title>
        <authorList>
            <person name="Kim T."/>
        </authorList>
    </citation>
    <scope>NUCLEOTIDE SEQUENCE [LARGE SCALE GENOMIC DNA]</scope>
    <source>
        <strain evidence="2">TK-2024</strain>
        <tissue evidence="2">Old leaves</tissue>
    </source>
</reference>
<evidence type="ECO:0000313" key="2">
    <source>
        <dbReference type="EMBL" id="KAK8996512.1"/>
    </source>
</evidence>
<dbReference type="EMBL" id="JBBPBN010000044">
    <property type="protein sequence ID" value="KAK8996512.1"/>
    <property type="molecule type" value="Genomic_DNA"/>
</dbReference>
<protein>
    <submittedName>
        <fullName evidence="2">Uncharacterized protein</fullName>
    </submittedName>
</protein>
<evidence type="ECO:0000313" key="3">
    <source>
        <dbReference type="Proteomes" id="UP001396334"/>
    </source>
</evidence>
<dbReference type="Proteomes" id="UP001396334">
    <property type="component" value="Unassembled WGS sequence"/>
</dbReference>
<feature type="region of interest" description="Disordered" evidence="1">
    <location>
        <begin position="39"/>
        <end position="61"/>
    </location>
</feature>
<organism evidence="2 3">
    <name type="scientific">Hibiscus sabdariffa</name>
    <name type="common">roselle</name>
    <dbReference type="NCBI Taxonomy" id="183260"/>
    <lineage>
        <taxon>Eukaryota</taxon>
        <taxon>Viridiplantae</taxon>
        <taxon>Streptophyta</taxon>
        <taxon>Embryophyta</taxon>
        <taxon>Tracheophyta</taxon>
        <taxon>Spermatophyta</taxon>
        <taxon>Magnoliopsida</taxon>
        <taxon>eudicotyledons</taxon>
        <taxon>Gunneridae</taxon>
        <taxon>Pentapetalae</taxon>
        <taxon>rosids</taxon>
        <taxon>malvids</taxon>
        <taxon>Malvales</taxon>
        <taxon>Malvaceae</taxon>
        <taxon>Malvoideae</taxon>
        <taxon>Hibiscus</taxon>
    </lineage>
</organism>
<evidence type="ECO:0000256" key="1">
    <source>
        <dbReference type="SAM" id="MobiDB-lite"/>
    </source>
</evidence>
<keyword evidence="3" id="KW-1185">Reference proteome</keyword>
<proteinExistence type="predicted"/>
<gene>
    <name evidence="2" type="ORF">V6N11_081783</name>
</gene>
<name>A0ABR2Q7K6_9ROSI</name>
<accession>A0ABR2Q7K6</accession>
<sequence length="168" mass="17817">MEVVHAHDVVCQCEEVDASSEESDQEAAQDDLAELSRQVERRVADNGGQDGPPGEKGSTIWREEPMLAVSGEALASAKMAVGDRGLHVVIESELDSTLQRDRTTFSNPDLVGEENLSVVPVEVSAVVPGHPVVSQSNPSEIVVVGGDFERSRGHGAIGIPRGGRNGRL</sequence>
<comment type="caution">
    <text evidence="2">The sequence shown here is derived from an EMBL/GenBank/DDBJ whole genome shotgun (WGS) entry which is preliminary data.</text>
</comment>